<gene>
    <name evidence="9" type="ORF">WA026_002922</name>
</gene>
<name>A0AAW1TL19_9CUCU</name>
<feature type="transmembrane region" description="Helical" evidence="8">
    <location>
        <begin position="16"/>
        <end position="35"/>
    </location>
</feature>
<keyword evidence="10" id="KW-1185">Reference proteome</keyword>
<dbReference type="GO" id="GO:0007635">
    <property type="term" value="P:chemosensory behavior"/>
    <property type="evidence" value="ECO:0007669"/>
    <property type="project" value="TreeGrafter"/>
</dbReference>
<protein>
    <recommendedName>
        <fullName evidence="8">Gustatory receptor</fullName>
    </recommendedName>
</protein>
<keyword evidence="5 8" id="KW-0472">Membrane</keyword>
<evidence type="ECO:0000256" key="3">
    <source>
        <dbReference type="ARBA" id="ARBA00022692"/>
    </source>
</evidence>
<sequence>MILPPLRNARNPTKKLFEVFSSIYITLSSILAVFIEIEIIRLKINGAEGILGILLHLHRICLQVSTAVISMRTTFFIREQYDAFLTKLWKVNPKISWLKSTDLSKIISPYVLFVIISILYNGYVTSSISGFNYYALYLLGAFQSLQGSIVLAVEISLVRFMRFQFSAITDELLEHQSREKRENCNELNVIEIEIKTPNRSRNIQELIFCHDKVCNLVDNFNSIFGIHSLLTLFLCFIGILIQAGFFFARVFDGSLNEVEEWSVIIMLSYYTIKFTMFPVVLAHECSCVVAEGKKLVATCFSCSSRLPLMRKTYEEELFEKCLTLLCRQAETRMPQFSAGGFFTIDYSMLASMAGCLTANMIIILQFIQSNRNGA</sequence>
<comment type="caution">
    <text evidence="9">The sequence shown here is derived from an EMBL/GenBank/DDBJ whole genome shotgun (WGS) entry which is preliminary data.</text>
</comment>
<dbReference type="InterPro" id="IPR013604">
    <property type="entry name" value="7TM_chemorcpt"/>
</dbReference>
<evidence type="ECO:0000256" key="2">
    <source>
        <dbReference type="ARBA" id="ARBA00022475"/>
    </source>
</evidence>
<dbReference type="Proteomes" id="UP001431783">
    <property type="component" value="Unassembled WGS sequence"/>
</dbReference>
<evidence type="ECO:0000256" key="6">
    <source>
        <dbReference type="ARBA" id="ARBA00023170"/>
    </source>
</evidence>
<keyword evidence="6 8" id="KW-0675">Receptor</keyword>
<dbReference type="GO" id="GO:0008049">
    <property type="term" value="P:male courtship behavior"/>
    <property type="evidence" value="ECO:0007669"/>
    <property type="project" value="TreeGrafter"/>
</dbReference>
<keyword evidence="3 8" id="KW-0812">Transmembrane</keyword>
<dbReference type="PANTHER" id="PTHR21143">
    <property type="entry name" value="INVERTEBRATE GUSTATORY RECEPTOR"/>
    <property type="match status" value="1"/>
</dbReference>
<feature type="transmembrane region" description="Helical" evidence="8">
    <location>
        <begin position="106"/>
        <end position="123"/>
    </location>
</feature>
<dbReference type="Pfam" id="PF08395">
    <property type="entry name" value="7tm_7"/>
    <property type="match status" value="1"/>
</dbReference>
<feature type="transmembrane region" description="Helical" evidence="8">
    <location>
        <begin position="346"/>
        <end position="367"/>
    </location>
</feature>
<dbReference type="AlphaFoldDB" id="A0AAW1TL19"/>
<keyword evidence="7 8" id="KW-0807">Transducer</keyword>
<dbReference type="GO" id="GO:0005886">
    <property type="term" value="C:plasma membrane"/>
    <property type="evidence" value="ECO:0007669"/>
    <property type="project" value="UniProtKB-SubCell"/>
</dbReference>
<dbReference type="GO" id="GO:0030424">
    <property type="term" value="C:axon"/>
    <property type="evidence" value="ECO:0007669"/>
    <property type="project" value="TreeGrafter"/>
</dbReference>
<evidence type="ECO:0000256" key="1">
    <source>
        <dbReference type="ARBA" id="ARBA00004651"/>
    </source>
</evidence>
<evidence type="ECO:0000313" key="9">
    <source>
        <dbReference type="EMBL" id="KAK9869173.1"/>
    </source>
</evidence>
<dbReference type="GO" id="GO:0030425">
    <property type="term" value="C:dendrite"/>
    <property type="evidence" value="ECO:0007669"/>
    <property type="project" value="TreeGrafter"/>
</dbReference>
<evidence type="ECO:0000256" key="4">
    <source>
        <dbReference type="ARBA" id="ARBA00022989"/>
    </source>
</evidence>
<proteinExistence type="inferred from homology"/>
<dbReference type="GO" id="GO:0043025">
    <property type="term" value="C:neuronal cell body"/>
    <property type="evidence" value="ECO:0007669"/>
    <property type="project" value="TreeGrafter"/>
</dbReference>
<keyword evidence="4 8" id="KW-1133">Transmembrane helix</keyword>
<feature type="transmembrane region" description="Helical" evidence="8">
    <location>
        <begin position="135"/>
        <end position="158"/>
    </location>
</feature>
<keyword evidence="2 8" id="KW-1003">Cell membrane</keyword>
<comment type="similarity">
    <text evidence="8">Belongs to the insect chemoreceptor superfamily. Gustatory receptor (GR) family.</text>
</comment>
<comment type="function">
    <text evidence="8">Gustatory receptor which mediates acceptance or avoidance behavior, depending on its substrates.</text>
</comment>
<evidence type="ECO:0000313" key="10">
    <source>
        <dbReference type="Proteomes" id="UP001431783"/>
    </source>
</evidence>
<dbReference type="GO" id="GO:0007165">
    <property type="term" value="P:signal transduction"/>
    <property type="evidence" value="ECO:0007669"/>
    <property type="project" value="UniProtKB-KW"/>
</dbReference>
<accession>A0AAW1TL19</accession>
<comment type="subcellular location">
    <subcellularLocation>
        <location evidence="1 8">Cell membrane</location>
        <topology evidence="1 8">Multi-pass membrane protein</topology>
    </subcellularLocation>
</comment>
<feature type="transmembrane region" description="Helical" evidence="8">
    <location>
        <begin position="229"/>
        <end position="251"/>
    </location>
</feature>
<reference evidence="9 10" key="1">
    <citation type="submission" date="2023-03" db="EMBL/GenBank/DDBJ databases">
        <title>Genome insight into feeding habits of ladybird beetles.</title>
        <authorList>
            <person name="Li H.-S."/>
            <person name="Huang Y.-H."/>
            <person name="Pang H."/>
        </authorList>
    </citation>
    <scope>NUCLEOTIDE SEQUENCE [LARGE SCALE GENOMIC DNA]</scope>
    <source>
        <strain evidence="9">SYSU_2023b</strain>
        <tissue evidence="9">Whole body</tissue>
    </source>
</reference>
<organism evidence="9 10">
    <name type="scientific">Henosepilachna vigintioctopunctata</name>
    <dbReference type="NCBI Taxonomy" id="420089"/>
    <lineage>
        <taxon>Eukaryota</taxon>
        <taxon>Metazoa</taxon>
        <taxon>Ecdysozoa</taxon>
        <taxon>Arthropoda</taxon>
        <taxon>Hexapoda</taxon>
        <taxon>Insecta</taxon>
        <taxon>Pterygota</taxon>
        <taxon>Neoptera</taxon>
        <taxon>Endopterygota</taxon>
        <taxon>Coleoptera</taxon>
        <taxon>Polyphaga</taxon>
        <taxon>Cucujiformia</taxon>
        <taxon>Coccinelloidea</taxon>
        <taxon>Coccinellidae</taxon>
        <taxon>Epilachninae</taxon>
        <taxon>Epilachnini</taxon>
        <taxon>Henosepilachna</taxon>
    </lineage>
</organism>
<dbReference type="EMBL" id="JARQZJ010000001">
    <property type="protein sequence ID" value="KAK9869173.1"/>
    <property type="molecule type" value="Genomic_DNA"/>
</dbReference>
<evidence type="ECO:0000256" key="8">
    <source>
        <dbReference type="RuleBase" id="RU363108"/>
    </source>
</evidence>
<evidence type="ECO:0000256" key="5">
    <source>
        <dbReference type="ARBA" id="ARBA00023136"/>
    </source>
</evidence>
<evidence type="ECO:0000256" key="7">
    <source>
        <dbReference type="ARBA" id="ARBA00023224"/>
    </source>
</evidence>
<comment type="caution">
    <text evidence="8">Lacks conserved residue(s) required for the propagation of feature annotation.</text>
</comment>
<dbReference type="PANTHER" id="PTHR21143:SF104">
    <property type="entry name" value="GUSTATORY RECEPTOR 8A-RELATED"/>
    <property type="match status" value="1"/>
</dbReference>
<dbReference type="GO" id="GO:0050909">
    <property type="term" value="P:sensory perception of taste"/>
    <property type="evidence" value="ECO:0007669"/>
    <property type="project" value="InterPro"/>
</dbReference>